<accession>A0A1Q9C620</accession>
<protein>
    <submittedName>
        <fullName evidence="1">Uncharacterized protein</fullName>
    </submittedName>
</protein>
<gene>
    <name evidence="1" type="ORF">AK812_SmicGene41464</name>
</gene>
<dbReference type="Proteomes" id="UP000186817">
    <property type="component" value="Unassembled WGS sequence"/>
</dbReference>
<comment type="caution">
    <text evidence="1">The sequence shown here is derived from an EMBL/GenBank/DDBJ whole genome shotgun (WGS) entry which is preliminary data.</text>
</comment>
<keyword evidence="2" id="KW-1185">Reference proteome</keyword>
<name>A0A1Q9C620_SYMMI</name>
<dbReference type="EMBL" id="LSRX01001621">
    <property type="protein sequence ID" value="OLP78372.1"/>
    <property type="molecule type" value="Genomic_DNA"/>
</dbReference>
<sequence length="228" mass="25582">MLDTSFVLRGQIFCIGFLVQSQQSFGHLDEAQVSFRLLRRLCELLRSQTVRLESLLQILLFRRQLLGELGLLPTELHKPAFQLRHELQNQLSARSTSTGAFQKQARADAQNVGQNPEAAFISGVGDASATVLLSDKEVCEVDPLWKSPKKWKNLRLKGDLKQMVLRSSLFLESSGEFFAAEPLELLAFKKSYPQMLLDQEVCVVDPKLSGQILAGDHDRPELLQAASF</sequence>
<reference evidence="1 2" key="1">
    <citation type="submission" date="2016-02" db="EMBL/GenBank/DDBJ databases">
        <title>Genome analysis of coral dinoflagellate symbionts highlights evolutionary adaptations to a symbiotic lifestyle.</title>
        <authorList>
            <person name="Aranda M."/>
            <person name="Li Y."/>
            <person name="Liew Y.J."/>
            <person name="Baumgarten S."/>
            <person name="Simakov O."/>
            <person name="Wilson M."/>
            <person name="Piel J."/>
            <person name="Ashoor H."/>
            <person name="Bougouffa S."/>
            <person name="Bajic V.B."/>
            <person name="Ryu T."/>
            <person name="Ravasi T."/>
            <person name="Bayer T."/>
            <person name="Micklem G."/>
            <person name="Kim H."/>
            <person name="Bhak J."/>
            <person name="Lajeunesse T.C."/>
            <person name="Voolstra C.R."/>
        </authorList>
    </citation>
    <scope>NUCLEOTIDE SEQUENCE [LARGE SCALE GENOMIC DNA]</scope>
    <source>
        <strain evidence="1 2">CCMP2467</strain>
    </source>
</reference>
<organism evidence="1 2">
    <name type="scientific">Symbiodinium microadriaticum</name>
    <name type="common">Dinoflagellate</name>
    <name type="synonym">Zooxanthella microadriatica</name>
    <dbReference type="NCBI Taxonomy" id="2951"/>
    <lineage>
        <taxon>Eukaryota</taxon>
        <taxon>Sar</taxon>
        <taxon>Alveolata</taxon>
        <taxon>Dinophyceae</taxon>
        <taxon>Suessiales</taxon>
        <taxon>Symbiodiniaceae</taxon>
        <taxon>Symbiodinium</taxon>
    </lineage>
</organism>
<dbReference type="OrthoDB" id="10596974at2759"/>
<dbReference type="AlphaFoldDB" id="A0A1Q9C620"/>
<evidence type="ECO:0000313" key="2">
    <source>
        <dbReference type="Proteomes" id="UP000186817"/>
    </source>
</evidence>
<evidence type="ECO:0000313" key="1">
    <source>
        <dbReference type="EMBL" id="OLP78372.1"/>
    </source>
</evidence>
<proteinExistence type="predicted"/>